<reference evidence="1 2" key="1">
    <citation type="submission" date="2019-03" db="EMBL/GenBank/DDBJ databases">
        <title>First draft genome of Liparis tanakae, snailfish: a comprehensive survey of snailfish specific genes.</title>
        <authorList>
            <person name="Kim W."/>
            <person name="Song I."/>
            <person name="Jeong J.-H."/>
            <person name="Kim D."/>
            <person name="Kim S."/>
            <person name="Ryu S."/>
            <person name="Song J.Y."/>
            <person name="Lee S.K."/>
        </authorList>
    </citation>
    <scope>NUCLEOTIDE SEQUENCE [LARGE SCALE GENOMIC DNA]</scope>
    <source>
        <tissue evidence="1">Muscle</tissue>
    </source>
</reference>
<dbReference type="AlphaFoldDB" id="A0A4Z2HV77"/>
<organism evidence="1 2">
    <name type="scientific">Liparis tanakae</name>
    <name type="common">Tanaka's snailfish</name>
    <dbReference type="NCBI Taxonomy" id="230148"/>
    <lineage>
        <taxon>Eukaryota</taxon>
        <taxon>Metazoa</taxon>
        <taxon>Chordata</taxon>
        <taxon>Craniata</taxon>
        <taxon>Vertebrata</taxon>
        <taxon>Euteleostomi</taxon>
        <taxon>Actinopterygii</taxon>
        <taxon>Neopterygii</taxon>
        <taxon>Teleostei</taxon>
        <taxon>Neoteleostei</taxon>
        <taxon>Acanthomorphata</taxon>
        <taxon>Eupercaria</taxon>
        <taxon>Perciformes</taxon>
        <taxon>Cottioidei</taxon>
        <taxon>Cottales</taxon>
        <taxon>Liparidae</taxon>
        <taxon>Liparis</taxon>
    </lineage>
</organism>
<keyword evidence="2" id="KW-1185">Reference proteome</keyword>
<evidence type="ECO:0000313" key="1">
    <source>
        <dbReference type="EMBL" id="TNN68914.1"/>
    </source>
</evidence>
<comment type="caution">
    <text evidence="1">The sequence shown here is derived from an EMBL/GenBank/DDBJ whole genome shotgun (WGS) entry which is preliminary data.</text>
</comment>
<sequence>MLGRHFQCPQTFHVTRPSGGPRHAVCTAGARAAIHFNYSNLESCGGPAYDHYDHYYHYYHYCTAIVSPATVPLH</sequence>
<name>A0A4Z2HV77_9TELE</name>
<dbReference type="EMBL" id="SRLO01000182">
    <property type="protein sequence ID" value="TNN68914.1"/>
    <property type="molecule type" value="Genomic_DNA"/>
</dbReference>
<proteinExistence type="predicted"/>
<accession>A0A4Z2HV77</accession>
<evidence type="ECO:0000313" key="2">
    <source>
        <dbReference type="Proteomes" id="UP000314294"/>
    </source>
</evidence>
<protein>
    <submittedName>
        <fullName evidence="1">Uncharacterized protein</fullName>
    </submittedName>
</protein>
<gene>
    <name evidence="1" type="ORF">EYF80_020775</name>
</gene>
<dbReference type="Proteomes" id="UP000314294">
    <property type="component" value="Unassembled WGS sequence"/>
</dbReference>